<dbReference type="AlphaFoldDB" id="D3BD91"/>
<proteinExistence type="predicted"/>
<dbReference type="GeneID" id="31361954"/>
<name>D3BD91_HETP5</name>
<protein>
    <submittedName>
        <fullName evidence="1">Uncharacterized protein</fullName>
    </submittedName>
</protein>
<gene>
    <name evidence="1" type="ORF">PPL_06472</name>
</gene>
<reference evidence="1 2" key="1">
    <citation type="journal article" date="2011" name="Genome Res.">
        <title>Phylogeny-wide analysis of social amoeba genomes highlights ancient origins for complex intercellular communication.</title>
        <authorList>
            <person name="Heidel A.J."/>
            <person name="Lawal H.M."/>
            <person name="Felder M."/>
            <person name="Schilde C."/>
            <person name="Helps N.R."/>
            <person name="Tunggal B."/>
            <person name="Rivero F."/>
            <person name="John U."/>
            <person name="Schleicher M."/>
            <person name="Eichinger L."/>
            <person name="Platzer M."/>
            <person name="Noegel A.A."/>
            <person name="Schaap P."/>
            <person name="Gloeckner G."/>
        </authorList>
    </citation>
    <scope>NUCLEOTIDE SEQUENCE [LARGE SCALE GENOMIC DNA]</scope>
    <source>
        <strain evidence="2">ATCC 26659 / Pp 5 / PN500</strain>
    </source>
</reference>
<dbReference type="InParanoid" id="D3BD91"/>
<keyword evidence="2" id="KW-1185">Reference proteome</keyword>
<evidence type="ECO:0000313" key="2">
    <source>
        <dbReference type="Proteomes" id="UP000001396"/>
    </source>
</evidence>
<comment type="caution">
    <text evidence="1">The sequence shown here is derived from an EMBL/GenBank/DDBJ whole genome shotgun (WGS) entry which is preliminary data.</text>
</comment>
<accession>D3BD91</accession>
<dbReference type="EMBL" id="ADBJ01000028">
    <property type="protein sequence ID" value="EFA80883.1"/>
    <property type="molecule type" value="Genomic_DNA"/>
</dbReference>
<sequence>MSVVGEKIIYNTKTYCPKCTLVDRKGLVLTDAQVVSKSDNKVYLKSICSRHPSHYTLYCSSLDFFNRISSYSFELNDKKQSQDIEDLYQKYSNGTNNSNNNGSNATVQQSLIIELNIFQNNIFLNDDQILNNIKQFQSMYQKNRKFALKVMAKGSNDVQTINDKVIYIASLLVGYPILVEVTVERLNLLGNLANSCFLLGKVYPALKYFLKQGDEELVHWYTGSDHDCTGTKVCQSHPDSAVAEIQERIDQNHHIVIGAATQRDCFITAKEDGHTEQSVDVDHFSHYSIVSNSGRCRIA</sequence>
<organism evidence="1 2">
    <name type="scientific">Heterostelium pallidum (strain ATCC 26659 / Pp 5 / PN500)</name>
    <name type="common">Cellular slime mold</name>
    <name type="synonym">Polysphondylium pallidum</name>
    <dbReference type="NCBI Taxonomy" id="670386"/>
    <lineage>
        <taxon>Eukaryota</taxon>
        <taxon>Amoebozoa</taxon>
        <taxon>Evosea</taxon>
        <taxon>Eumycetozoa</taxon>
        <taxon>Dictyostelia</taxon>
        <taxon>Acytosteliales</taxon>
        <taxon>Acytosteliaceae</taxon>
        <taxon>Heterostelium</taxon>
    </lineage>
</organism>
<dbReference type="Proteomes" id="UP000001396">
    <property type="component" value="Unassembled WGS sequence"/>
</dbReference>
<evidence type="ECO:0000313" key="1">
    <source>
        <dbReference type="EMBL" id="EFA80883.1"/>
    </source>
</evidence>
<dbReference type="RefSeq" id="XP_020433002.1">
    <property type="nucleotide sequence ID" value="XM_020577328.1"/>
</dbReference>